<comment type="similarity">
    <text evidence="1">Belongs to the LOB domain-containing protein family.</text>
</comment>
<dbReference type="Gramene" id="ESW24753">
    <property type="protein sequence ID" value="ESW24753"/>
    <property type="gene ID" value="PHAVU_004G157100g"/>
</dbReference>
<evidence type="ECO:0000256" key="2">
    <source>
        <dbReference type="SAM" id="MobiDB-lite"/>
    </source>
</evidence>
<dbReference type="InterPro" id="IPR004883">
    <property type="entry name" value="LOB"/>
</dbReference>
<sequence>MVLQITQIQMKVRVCVNSRRLGRETRKQKEKVVCVLFMRCRLFQIQCSLRVYRSGSHSHPKPLAAPTVPHRNLDFMNSLVVKEICPESQSNATLFLAKFYGRQGLLNLLSDAPSHLQPAVFKYLLYEACGRMVDPVFGSTGLLSTGNWHLCEAAATAVLSGAPIQQALLDIRHVAKSHKSCGPDSLHRVKSQTSKFKRRPAKPKVDSTVAELAESELDGQGSLSHDSVSGLTRTSENKIVGGEADSSCSENVVEPAATNDGEIELQLTLGWGPVKKSTTVMLPRVGINLSGNT</sequence>
<dbReference type="eggNOG" id="ENOG502QV9P">
    <property type="taxonomic scope" value="Eukaryota"/>
</dbReference>
<protein>
    <recommendedName>
        <fullName evidence="3">LOB domain-containing protein</fullName>
    </recommendedName>
</protein>
<dbReference type="GO" id="GO:0010468">
    <property type="term" value="P:regulation of gene expression"/>
    <property type="evidence" value="ECO:0007669"/>
    <property type="project" value="TreeGrafter"/>
</dbReference>
<evidence type="ECO:0000256" key="1">
    <source>
        <dbReference type="ARBA" id="ARBA00005474"/>
    </source>
</evidence>
<gene>
    <name evidence="4" type="ORF">PHAVU_004G157100g</name>
</gene>
<evidence type="ECO:0000259" key="3">
    <source>
        <dbReference type="PROSITE" id="PS50891"/>
    </source>
</evidence>
<dbReference type="EMBL" id="CM002291">
    <property type="protein sequence ID" value="ESW24753.1"/>
    <property type="molecule type" value="Genomic_DNA"/>
</dbReference>
<organism evidence="4 5">
    <name type="scientific">Phaseolus vulgaris</name>
    <name type="common">Kidney bean</name>
    <name type="synonym">French bean</name>
    <dbReference type="NCBI Taxonomy" id="3885"/>
    <lineage>
        <taxon>Eukaryota</taxon>
        <taxon>Viridiplantae</taxon>
        <taxon>Streptophyta</taxon>
        <taxon>Embryophyta</taxon>
        <taxon>Tracheophyta</taxon>
        <taxon>Spermatophyta</taxon>
        <taxon>Magnoliopsida</taxon>
        <taxon>eudicotyledons</taxon>
        <taxon>Gunneridae</taxon>
        <taxon>Pentapetalae</taxon>
        <taxon>rosids</taxon>
        <taxon>fabids</taxon>
        <taxon>Fabales</taxon>
        <taxon>Fabaceae</taxon>
        <taxon>Papilionoideae</taxon>
        <taxon>50 kb inversion clade</taxon>
        <taxon>NPAAA clade</taxon>
        <taxon>indigoferoid/millettioid clade</taxon>
        <taxon>Phaseoleae</taxon>
        <taxon>Phaseolus</taxon>
    </lineage>
</organism>
<feature type="domain" description="LOB" evidence="3">
    <location>
        <begin position="63"/>
        <end position="164"/>
    </location>
</feature>
<evidence type="ECO:0000313" key="5">
    <source>
        <dbReference type="Proteomes" id="UP000000226"/>
    </source>
</evidence>
<dbReference type="OrthoDB" id="1922547at2759"/>
<dbReference type="STRING" id="3885.V7C5X4"/>
<dbReference type="OMA" id="MNRTKTH"/>
<dbReference type="PANTHER" id="PTHR31304:SF9">
    <property type="entry name" value="LOB DOMAIN-CONTAINING PROTEIN 40"/>
    <property type="match status" value="1"/>
</dbReference>
<accession>V7C5X4</accession>
<name>V7C5X4_PHAVU</name>
<dbReference type="PROSITE" id="PS50891">
    <property type="entry name" value="LOB"/>
    <property type="match status" value="1"/>
</dbReference>
<proteinExistence type="inferred from homology"/>
<dbReference type="AlphaFoldDB" id="V7C5X4"/>
<reference evidence="5" key="1">
    <citation type="journal article" date="2014" name="Nat. Genet.">
        <title>A reference genome for common bean and genome-wide analysis of dual domestications.</title>
        <authorList>
            <person name="Schmutz J."/>
            <person name="McClean P.E."/>
            <person name="Mamidi S."/>
            <person name="Wu G.A."/>
            <person name="Cannon S.B."/>
            <person name="Grimwood J."/>
            <person name="Jenkins J."/>
            <person name="Shu S."/>
            <person name="Song Q."/>
            <person name="Chavarro C."/>
            <person name="Torres-Torres M."/>
            <person name="Geffroy V."/>
            <person name="Moghaddam S.M."/>
            <person name="Gao D."/>
            <person name="Abernathy B."/>
            <person name="Barry K."/>
            <person name="Blair M."/>
            <person name="Brick M.A."/>
            <person name="Chovatia M."/>
            <person name="Gepts P."/>
            <person name="Goodstein D.M."/>
            <person name="Gonzales M."/>
            <person name="Hellsten U."/>
            <person name="Hyten D.L."/>
            <person name="Jia G."/>
            <person name="Kelly J.D."/>
            <person name="Kudrna D."/>
            <person name="Lee R."/>
            <person name="Richard M.M."/>
            <person name="Miklas P.N."/>
            <person name="Osorno J.M."/>
            <person name="Rodrigues J."/>
            <person name="Thareau V."/>
            <person name="Urrea C.A."/>
            <person name="Wang M."/>
            <person name="Yu Y."/>
            <person name="Zhang M."/>
            <person name="Wing R.A."/>
            <person name="Cregan P.B."/>
            <person name="Rokhsar D.S."/>
            <person name="Jackson S.A."/>
        </authorList>
    </citation>
    <scope>NUCLEOTIDE SEQUENCE [LARGE SCALE GENOMIC DNA]</scope>
    <source>
        <strain evidence="5">cv. G19833</strain>
    </source>
</reference>
<dbReference type="PANTHER" id="PTHR31304">
    <property type="entry name" value="LOB DOMAIN-CONTAINING PROTEIN 38"/>
    <property type="match status" value="1"/>
</dbReference>
<dbReference type="Pfam" id="PF03195">
    <property type="entry name" value="LOB"/>
    <property type="match status" value="1"/>
</dbReference>
<feature type="region of interest" description="Disordered" evidence="2">
    <location>
        <begin position="181"/>
        <end position="205"/>
    </location>
</feature>
<keyword evidence="5" id="KW-1185">Reference proteome</keyword>
<dbReference type="Proteomes" id="UP000000226">
    <property type="component" value="Chromosome 4"/>
</dbReference>
<evidence type="ECO:0000313" key="4">
    <source>
        <dbReference type="EMBL" id="ESW24753.1"/>
    </source>
</evidence>